<dbReference type="InterPro" id="IPR012441">
    <property type="entry name" value="DUF1643"/>
</dbReference>
<evidence type="ECO:0008006" key="3">
    <source>
        <dbReference type="Google" id="ProtNLM"/>
    </source>
</evidence>
<sequence length="180" mass="20466">MNMVVWREENVRIESGFWPKDESVLVMFDHTDRHRYRLSVTWETGKPECLFVMLNPSTADAGSPDPTLKQCMNIARHQGCGSLEVVNLYSFRATKPTDLFASEERHHFPNDRHLADAIGNAQQIIVAWGQHGGKDGRDQAVLEMIRETGKTPYCLGTTIKGMPRHPLFLPSDTPLVEYTR</sequence>
<dbReference type="Proteomes" id="UP000076490">
    <property type="component" value="Unassembled WGS sequence"/>
</dbReference>
<dbReference type="RefSeq" id="WP_063180691.1">
    <property type="nucleotide sequence ID" value="NZ_LQNT01000009.1"/>
</dbReference>
<protein>
    <recommendedName>
        <fullName evidence="3">DUF1643 domain-containing protein</fullName>
    </recommendedName>
</protein>
<name>A0A161ST50_9BACL</name>
<dbReference type="Pfam" id="PF07799">
    <property type="entry name" value="DUF1643"/>
    <property type="match status" value="1"/>
</dbReference>
<accession>A0A161ST50</accession>
<evidence type="ECO:0000313" key="2">
    <source>
        <dbReference type="Proteomes" id="UP000076490"/>
    </source>
</evidence>
<gene>
    <name evidence="1" type="ORF">AV656_07820</name>
</gene>
<proteinExistence type="predicted"/>
<reference evidence="1 2" key="1">
    <citation type="submission" date="2016-01" db="EMBL/GenBank/DDBJ databases">
        <title>Whole genome sequencing of Bhargavaea cecembensis T14.</title>
        <authorList>
            <person name="Hong K.W."/>
        </authorList>
    </citation>
    <scope>NUCLEOTIDE SEQUENCE [LARGE SCALE GENOMIC DNA]</scope>
    <source>
        <strain evidence="1 2">T14</strain>
    </source>
</reference>
<evidence type="ECO:0000313" key="1">
    <source>
        <dbReference type="EMBL" id="KZE38800.1"/>
    </source>
</evidence>
<organism evidence="1 2">
    <name type="scientific">Bhargavaea cecembensis</name>
    <dbReference type="NCBI Taxonomy" id="394098"/>
    <lineage>
        <taxon>Bacteria</taxon>
        <taxon>Bacillati</taxon>
        <taxon>Bacillota</taxon>
        <taxon>Bacilli</taxon>
        <taxon>Bacillales</taxon>
        <taxon>Caryophanaceae</taxon>
        <taxon>Bhargavaea</taxon>
    </lineage>
</organism>
<comment type="caution">
    <text evidence="1">The sequence shown here is derived from an EMBL/GenBank/DDBJ whole genome shotgun (WGS) entry which is preliminary data.</text>
</comment>
<dbReference type="AlphaFoldDB" id="A0A161ST50"/>
<dbReference type="EMBL" id="LQNT01000009">
    <property type="protein sequence ID" value="KZE38800.1"/>
    <property type="molecule type" value="Genomic_DNA"/>
</dbReference>